<dbReference type="GO" id="GO:0044686">
    <property type="term" value="F:cysteate synthase activity"/>
    <property type="evidence" value="ECO:0007669"/>
    <property type="project" value="UniProtKB-EC"/>
</dbReference>
<evidence type="ECO:0000313" key="6">
    <source>
        <dbReference type="EMBL" id="WOF16938.1"/>
    </source>
</evidence>
<evidence type="ECO:0000256" key="1">
    <source>
        <dbReference type="ARBA" id="ARBA00022545"/>
    </source>
</evidence>
<dbReference type="NCBIfam" id="TIGR03844">
    <property type="entry name" value="cysteate_syn"/>
    <property type="match status" value="1"/>
</dbReference>
<sequence>MGEYELKCPVCRATVPDHYTNECPEKCSGLILAEYKEKQFIPKGLPGMFRYHNWLPVEGYRDVKTGPATYKSKALAEKLGLKNLYICFNGYWPEKDAWIKTCSFKELEAVPTMLRMEEKGSGILQISSAGNTGRAFCEVSADTGVPVIVVVPKYATESIWTTKPAEDVFLITIDGDYTDAIEFGNKLCQMEGIIPEGGAKNPARRDGMGTTLLSGFEAAGMIPDWYFQAVGSGTGAIAAWEMSKRLVSDGRFKDRLPRLYLSQNIPFIPMVSAWNAKRREIIEDVDMPDAKNSAMSVYATVLTNRHPPYSTKGGLFDALTETNGIMEGIESKRAEEAAEIFEKLEGADTDPAAAVCVASLIDAATKGVVKPDDVILLNITGGGYKRADLDFEKIIVEPKVSLPAGSDTGVIKDELVKWMSNYA</sequence>
<feature type="domain" description="Tryptophan synthase beta chain-like PALP" evidence="5">
    <location>
        <begin position="99"/>
        <end position="381"/>
    </location>
</feature>
<evidence type="ECO:0000313" key="7">
    <source>
        <dbReference type="Proteomes" id="UP001301797"/>
    </source>
</evidence>
<accession>A0AA97FER5</accession>
<organism evidence="6 7">
    <name type="scientific">Methanochimaera problematica</name>
    <dbReference type="NCBI Taxonomy" id="2609417"/>
    <lineage>
        <taxon>Archaea</taxon>
        <taxon>Methanobacteriati</taxon>
        <taxon>Methanobacteriota</taxon>
        <taxon>Stenosarchaea group</taxon>
        <taxon>Methanomicrobia</taxon>
        <taxon>Methanomicrobiales</taxon>
        <taxon>Methanomicrobiaceae</taxon>
        <taxon>Methanochimaera</taxon>
    </lineage>
</organism>
<dbReference type="Pfam" id="PF00291">
    <property type="entry name" value="PALP"/>
    <property type="match status" value="1"/>
</dbReference>
<keyword evidence="3" id="KW-0663">Pyridoxal phosphate</keyword>
<dbReference type="EMBL" id="CP043875">
    <property type="protein sequence ID" value="WOF16938.1"/>
    <property type="molecule type" value="Genomic_DNA"/>
</dbReference>
<dbReference type="Gene3D" id="3.40.50.1100">
    <property type="match status" value="2"/>
</dbReference>
<evidence type="ECO:0000256" key="4">
    <source>
        <dbReference type="NCBIfam" id="TIGR03844"/>
    </source>
</evidence>
<dbReference type="Proteomes" id="UP001301797">
    <property type="component" value="Chromosome"/>
</dbReference>
<evidence type="ECO:0000256" key="2">
    <source>
        <dbReference type="ARBA" id="ARBA00022679"/>
    </source>
</evidence>
<keyword evidence="2 6" id="KW-0808">Transferase</keyword>
<evidence type="ECO:0000259" key="5">
    <source>
        <dbReference type="Pfam" id="PF00291"/>
    </source>
</evidence>
<dbReference type="GeneID" id="85230440"/>
<proteinExistence type="predicted"/>
<dbReference type="InterPro" id="IPR022401">
    <property type="entry name" value="Cysteate_synthase"/>
</dbReference>
<evidence type="ECO:0000256" key="3">
    <source>
        <dbReference type="ARBA" id="ARBA00022898"/>
    </source>
</evidence>
<reference evidence="6 7" key="1">
    <citation type="submission" date="2019-09" db="EMBL/GenBank/DDBJ databases">
        <title>The complete genome of Methanoplanus sp. FWC-SCC4.</title>
        <authorList>
            <person name="Chen S.-C."/>
            <person name="Zhou Y.-Z."/>
            <person name="Lai M.-C."/>
        </authorList>
    </citation>
    <scope>NUCLEOTIDE SEQUENCE [LARGE SCALE GENOMIC DNA]</scope>
    <source>
        <strain evidence="6 7">FWC-SCC4</strain>
    </source>
</reference>
<keyword evidence="7" id="KW-1185">Reference proteome</keyword>
<protein>
    <recommendedName>
        <fullName evidence="4">Cysteate synthase</fullName>
        <ecNumber evidence="4">2.5.1.76</ecNumber>
    </recommendedName>
</protein>
<dbReference type="InterPro" id="IPR036052">
    <property type="entry name" value="TrpB-like_PALP_sf"/>
</dbReference>
<dbReference type="GO" id="GO:0030170">
    <property type="term" value="F:pyridoxal phosphate binding"/>
    <property type="evidence" value="ECO:0007669"/>
    <property type="project" value="UniProtKB-UniRule"/>
</dbReference>
<gene>
    <name evidence="6" type="ORF">F1737_09690</name>
</gene>
<dbReference type="RefSeq" id="WP_317136382.1">
    <property type="nucleotide sequence ID" value="NZ_CP043875.1"/>
</dbReference>
<dbReference type="AlphaFoldDB" id="A0AA97FER5"/>
<dbReference type="SUPFAM" id="SSF53686">
    <property type="entry name" value="Tryptophan synthase beta subunit-like PLP-dependent enzymes"/>
    <property type="match status" value="1"/>
</dbReference>
<name>A0AA97FER5_9EURY</name>
<dbReference type="GO" id="GO:0019295">
    <property type="term" value="P:coenzyme M biosynthetic process"/>
    <property type="evidence" value="ECO:0007669"/>
    <property type="project" value="UniProtKB-KW"/>
</dbReference>
<dbReference type="InterPro" id="IPR001926">
    <property type="entry name" value="TrpB-like_PALP"/>
</dbReference>
<dbReference type="KEGG" id="mefw:F1737_09690"/>
<dbReference type="EC" id="2.5.1.76" evidence="4"/>
<keyword evidence="1" id="KW-0174">Coenzyme M biosynthesis</keyword>